<dbReference type="Gene3D" id="3.40.630.30">
    <property type="match status" value="1"/>
</dbReference>
<protein>
    <submittedName>
        <fullName evidence="1">GNAT family N-acetyltransferase</fullName>
    </submittedName>
</protein>
<dbReference type="AlphaFoldDB" id="A0A347SRR4"/>
<dbReference type="Proteomes" id="UP000284109">
    <property type="component" value="Unassembled WGS sequence"/>
</dbReference>
<dbReference type="PANTHER" id="PTHR43259">
    <property type="entry name" value="SPT10P"/>
    <property type="match status" value="1"/>
</dbReference>
<keyword evidence="1" id="KW-0808">Transferase</keyword>
<dbReference type="PROSITE" id="PS51186">
    <property type="entry name" value="GNAT"/>
    <property type="match status" value="1"/>
</dbReference>
<accession>A0A347SRR4</accession>
<keyword evidence="2" id="KW-1185">Reference proteome</keyword>
<dbReference type="KEGG" id="lbm:DS830_04230"/>
<dbReference type="EMBL" id="QOCR01000004">
    <property type="protein sequence ID" value="RHW50049.1"/>
    <property type="molecule type" value="Genomic_DNA"/>
</dbReference>
<dbReference type="InterPro" id="IPR052829">
    <property type="entry name" value="N-acetyltransferase_domain"/>
</dbReference>
<dbReference type="RefSeq" id="WP_118902313.1">
    <property type="nucleotide sequence ID" value="NZ_CP031513.1"/>
</dbReference>
<comment type="caution">
    <text evidence="1">The sequence shown here is derived from an EMBL/GenBank/DDBJ whole genome shotgun (WGS) entry which is preliminary data.</text>
</comment>
<evidence type="ECO:0000313" key="1">
    <source>
        <dbReference type="EMBL" id="RHW50049.1"/>
    </source>
</evidence>
<dbReference type="PANTHER" id="PTHR43259:SF1">
    <property type="entry name" value="N-ACETYLTRANSFERASE DOMAIN-CONTAINING PROTEIN"/>
    <property type="match status" value="1"/>
</dbReference>
<dbReference type="GO" id="GO:0016747">
    <property type="term" value="F:acyltransferase activity, transferring groups other than amino-acyl groups"/>
    <property type="evidence" value="ECO:0007669"/>
    <property type="project" value="InterPro"/>
</dbReference>
<dbReference type="OrthoDB" id="65897at2"/>
<dbReference type="Pfam" id="PF00583">
    <property type="entry name" value="Acetyltransf_1"/>
    <property type="match status" value="1"/>
</dbReference>
<reference evidence="1 2" key="1">
    <citation type="submission" date="2018-07" db="EMBL/GenBank/DDBJ databases">
        <title>Genome sequences of six Lactobacillus spp. isolated from bumble bee guts.</title>
        <authorList>
            <person name="Motta E.V.S."/>
            <person name="Moran N.A."/>
        </authorList>
    </citation>
    <scope>NUCLEOTIDE SEQUENCE [LARGE SCALE GENOMIC DNA]</scope>
    <source>
        <strain evidence="1 2">BI-1.1</strain>
    </source>
</reference>
<proteinExistence type="predicted"/>
<name>A0A347SRR4_9LACO</name>
<gene>
    <name evidence="1" type="ORF">DS831_07775</name>
</gene>
<sequence>MQLQLQAMTKQQFNEFLHSQIHEYAQQKVANKLWHPDQAQQRAAEDFQMLLPQGLDTYHNYFYVLCSKSQPIYGYVWLAEVVDGDQPDEPYLFINDYAILPKYQNQGYGQQGLQLVFEQAKKLGYQHLGLHVFGKNQIAQHLYQKMGFIPTDIVMKKSLND</sequence>
<evidence type="ECO:0000313" key="2">
    <source>
        <dbReference type="Proteomes" id="UP000284109"/>
    </source>
</evidence>
<dbReference type="SUPFAM" id="SSF55729">
    <property type="entry name" value="Acyl-CoA N-acyltransferases (Nat)"/>
    <property type="match status" value="1"/>
</dbReference>
<organism evidence="1 2">
    <name type="scientific">Bombilactobacillus bombi</name>
    <dbReference type="NCBI Taxonomy" id="1303590"/>
    <lineage>
        <taxon>Bacteria</taxon>
        <taxon>Bacillati</taxon>
        <taxon>Bacillota</taxon>
        <taxon>Bacilli</taxon>
        <taxon>Lactobacillales</taxon>
        <taxon>Lactobacillaceae</taxon>
        <taxon>Bombilactobacillus</taxon>
    </lineage>
</organism>
<dbReference type="CDD" id="cd04301">
    <property type="entry name" value="NAT_SF"/>
    <property type="match status" value="1"/>
</dbReference>
<dbReference type="InterPro" id="IPR016181">
    <property type="entry name" value="Acyl_CoA_acyltransferase"/>
</dbReference>
<dbReference type="InterPro" id="IPR000182">
    <property type="entry name" value="GNAT_dom"/>
</dbReference>